<evidence type="ECO:0000313" key="2">
    <source>
        <dbReference type="EMBL" id="THG88812.1"/>
    </source>
</evidence>
<dbReference type="Pfam" id="PF07972">
    <property type="entry name" value="Flavodoxin_NdrI"/>
    <property type="match status" value="1"/>
</dbReference>
<evidence type="ECO:0000313" key="4">
    <source>
        <dbReference type="Proteomes" id="UP000297014"/>
    </source>
</evidence>
<protein>
    <submittedName>
        <fullName evidence="1">Ribonucleotide reductase stimulatory protein</fullName>
    </submittedName>
</protein>
<dbReference type="STRING" id="1218173.BALCAV_0213330"/>
<organism evidence="1 3">
    <name type="scientific">Alkalihalobacillus alcalophilus ATCC 27647 = CGMCC 1.3604</name>
    <dbReference type="NCBI Taxonomy" id="1218173"/>
    <lineage>
        <taxon>Bacteria</taxon>
        <taxon>Bacillati</taxon>
        <taxon>Bacillota</taxon>
        <taxon>Bacilli</taxon>
        <taxon>Bacillales</taxon>
        <taxon>Bacillaceae</taxon>
        <taxon>Alkalihalobacillus</taxon>
    </lineage>
</organism>
<dbReference type="NCBIfam" id="TIGR00333">
    <property type="entry name" value="nrdI"/>
    <property type="match status" value="1"/>
</dbReference>
<dbReference type="GO" id="GO:0010181">
    <property type="term" value="F:FMN binding"/>
    <property type="evidence" value="ECO:0007669"/>
    <property type="project" value="InterPro"/>
</dbReference>
<dbReference type="InterPro" id="IPR004465">
    <property type="entry name" value="RNR_NrdI"/>
</dbReference>
<comment type="caution">
    <text evidence="1">The sequence shown here is derived from an EMBL/GenBank/DDBJ whole genome shotgun (WGS) entry which is preliminary data.</text>
</comment>
<dbReference type="Proteomes" id="UP000002754">
    <property type="component" value="Unassembled WGS sequence"/>
</dbReference>
<dbReference type="Gene3D" id="3.40.50.360">
    <property type="match status" value="1"/>
</dbReference>
<evidence type="ECO:0000313" key="3">
    <source>
        <dbReference type="Proteomes" id="UP000002754"/>
    </source>
</evidence>
<sequence>MLIAYLSLTGNVREFVEKTGMKSVEINYSDPCEEMDEPFIVIVPSYDEQITEVISSFVDYQMNRSHLIGFVGSGNLNFDGDYCFNAKDLSKKYNKPLLYTFEFSGTNNDLLNFKEELNHYAGTGIK</sequence>
<dbReference type="RefSeq" id="WP_003323098.1">
    <property type="nucleotide sequence ID" value="NZ_ALPT02000042.1"/>
</dbReference>
<dbReference type="SUPFAM" id="SSF52218">
    <property type="entry name" value="Flavoproteins"/>
    <property type="match status" value="1"/>
</dbReference>
<dbReference type="AlphaFoldDB" id="A0A094WJB7"/>
<dbReference type="eggNOG" id="COG1780">
    <property type="taxonomic scope" value="Bacteria"/>
</dbReference>
<dbReference type="EMBL" id="ALPT02000042">
    <property type="protein sequence ID" value="KGA96931.1"/>
    <property type="molecule type" value="Genomic_DNA"/>
</dbReference>
<accession>A0A094WJB7</accession>
<name>A0A094WJB7_ALKAL</name>
<dbReference type="PANTHER" id="PTHR37297:SF1">
    <property type="entry name" value="PROTEIN NRDI"/>
    <property type="match status" value="1"/>
</dbReference>
<dbReference type="PANTHER" id="PTHR37297">
    <property type="entry name" value="PROTEIN NRDI"/>
    <property type="match status" value="1"/>
</dbReference>
<gene>
    <name evidence="2" type="ORF">AJ85_21290</name>
    <name evidence="1" type="ORF">BALCAV_0213330</name>
</gene>
<dbReference type="EMBL" id="JALP01000304">
    <property type="protein sequence ID" value="THG88812.1"/>
    <property type="molecule type" value="Genomic_DNA"/>
</dbReference>
<keyword evidence="3" id="KW-1185">Reference proteome</keyword>
<evidence type="ECO:0000313" key="1">
    <source>
        <dbReference type="EMBL" id="KGA96931.1"/>
    </source>
</evidence>
<dbReference type="PIRSF" id="PIRSF005087">
    <property type="entry name" value="NrdI"/>
    <property type="match status" value="1"/>
</dbReference>
<proteinExistence type="predicted"/>
<reference evidence="1 3" key="1">
    <citation type="journal article" date="2014" name="Genome Announc.">
        <title>Draft Genome Sequence of Bacillus alcalophilus AV1934, a Classic Alkaliphile Isolated from Human Feces in 1934.</title>
        <authorList>
            <person name="Attie O."/>
            <person name="Jayaprakash A."/>
            <person name="Shah H."/>
            <person name="Paulsen I.T."/>
            <person name="Morino M."/>
            <person name="Takahashi Y."/>
            <person name="Narumi I."/>
            <person name="Sachidanandam R."/>
            <person name="Satoh K."/>
            <person name="Ito M."/>
            <person name="Krulwich T.A."/>
        </authorList>
    </citation>
    <scope>NUCLEOTIDE SEQUENCE [LARGE SCALE GENOMIC DNA]</scope>
    <source>
        <strain evidence="1 3">AV1934</strain>
    </source>
</reference>
<reference evidence="2 4" key="2">
    <citation type="submission" date="2014-01" db="EMBL/GenBank/DDBJ databases">
        <title>Draft genome sequencing of Bacillus alcalophilus CGMCC 1.3604.</title>
        <authorList>
            <person name="Yang J."/>
            <person name="Diao L."/>
            <person name="Yang S."/>
        </authorList>
    </citation>
    <scope>NUCLEOTIDE SEQUENCE [LARGE SCALE GENOMIC DNA]</scope>
    <source>
        <strain evidence="2 4">CGMCC 1.3604</strain>
    </source>
</reference>
<dbReference type="Proteomes" id="UP000297014">
    <property type="component" value="Unassembled WGS sequence"/>
</dbReference>
<dbReference type="InterPro" id="IPR029039">
    <property type="entry name" value="Flavoprotein-like_sf"/>
</dbReference>